<dbReference type="SUPFAM" id="SSF141523">
    <property type="entry name" value="L,D-transpeptidase catalytic domain-like"/>
    <property type="match status" value="1"/>
</dbReference>
<comment type="caution">
    <text evidence="6">Lacks conserved residue(s) required for the propagation of feature annotation.</text>
</comment>
<sequence>MVPADYYAALAPVAPPEPTVIVVDKGLNVLWYYEDGELVQTARVSTGRHVAGPAPSPDNWTENLLTPTGRFTVTLMVPGMPYYKEGIDALDPANPLGTRWIGFTVFEGDGGSLWAIHGTNAPEALGRWNSEGSIVMSNGEVEQLYERVELGTPVIITNSLEGP</sequence>
<dbReference type="GO" id="GO:0071972">
    <property type="term" value="F:peptidoglycan L,D-transpeptidase activity"/>
    <property type="evidence" value="ECO:0007669"/>
    <property type="project" value="TreeGrafter"/>
</dbReference>
<evidence type="ECO:0000259" key="7">
    <source>
        <dbReference type="PROSITE" id="PS52029"/>
    </source>
</evidence>
<dbReference type="CDD" id="cd16913">
    <property type="entry name" value="YkuD_like"/>
    <property type="match status" value="1"/>
</dbReference>
<dbReference type="PANTHER" id="PTHR30582:SF4">
    <property type="entry name" value="L,D-TRANSPEPTIDASE YQJB-RELATED"/>
    <property type="match status" value="1"/>
</dbReference>
<comment type="caution">
    <text evidence="8">The sequence shown here is derived from an EMBL/GenBank/DDBJ whole genome shotgun (WGS) entry which is preliminary data.</text>
</comment>
<dbReference type="EMBL" id="LWLV01001788">
    <property type="protein sequence ID" value="OTA40434.1"/>
    <property type="molecule type" value="Genomic_DNA"/>
</dbReference>
<reference evidence="9" key="1">
    <citation type="submission" date="2016-04" db="EMBL/GenBank/DDBJ databases">
        <authorList>
            <person name="Antunes L.P."/>
            <person name="Martins L.F."/>
            <person name="Pereira R.V."/>
            <person name="Thomas A.M."/>
            <person name="Barbosa D."/>
            <person name="Nascimento L."/>
            <person name="Silva G.M."/>
            <person name="Condomitti G.W."/>
            <person name="Digiampietri L.A."/>
            <person name="Lombardi K.C."/>
            <person name="Ramos P.L."/>
            <person name="Quaggio R.B."/>
            <person name="Oliveira J.C."/>
            <person name="Pascon R.C."/>
            <person name="Cruz J.B."/>
            <person name="Silva A.M."/>
            <person name="Setubal J.C."/>
        </authorList>
    </citation>
    <scope>NUCLEOTIDE SEQUENCE [LARGE SCALE GENOMIC DNA]</scope>
</reference>
<evidence type="ECO:0000256" key="1">
    <source>
        <dbReference type="ARBA" id="ARBA00004752"/>
    </source>
</evidence>
<dbReference type="InterPro" id="IPR050979">
    <property type="entry name" value="LD-transpeptidase"/>
</dbReference>
<evidence type="ECO:0000256" key="6">
    <source>
        <dbReference type="PROSITE-ProRule" id="PRU01373"/>
    </source>
</evidence>
<evidence type="ECO:0000256" key="4">
    <source>
        <dbReference type="ARBA" id="ARBA00022984"/>
    </source>
</evidence>
<dbReference type="GO" id="GO:0005576">
    <property type="term" value="C:extracellular region"/>
    <property type="evidence" value="ECO:0007669"/>
    <property type="project" value="TreeGrafter"/>
</dbReference>
<comment type="pathway">
    <text evidence="1 6">Cell wall biogenesis; peptidoglycan biosynthesis.</text>
</comment>
<dbReference type="Proteomes" id="UP000194267">
    <property type="component" value="Unassembled WGS sequence"/>
</dbReference>
<evidence type="ECO:0000313" key="8">
    <source>
        <dbReference type="EMBL" id="OTA40434.1"/>
    </source>
</evidence>
<dbReference type="GO" id="GO:0018104">
    <property type="term" value="P:peptidoglycan-protein cross-linking"/>
    <property type="evidence" value="ECO:0007669"/>
    <property type="project" value="TreeGrafter"/>
</dbReference>
<keyword evidence="3 6" id="KW-0133">Cell shape</keyword>
<dbReference type="AlphaFoldDB" id="A0A1Y2T3W9"/>
<name>A0A1Y2T3W9_SYMTR</name>
<proteinExistence type="predicted"/>
<keyword evidence="4 6" id="KW-0573">Peptidoglycan synthesis</keyword>
<dbReference type="PANTHER" id="PTHR30582">
    <property type="entry name" value="L,D-TRANSPEPTIDASE"/>
    <property type="match status" value="1"/>
</dbReference>
<dbReference type="InterPro" id="IPR038063">
    <property type="entry name" value="Transpep_catalytic_dom"/>
</dbReference>
<dbReference type="Gene3D" id="2.40.440.10">
    <property type="entry name" value="L,D-transpeptidase catalytic domain-like"/>
    <property type="match status" value="1"/>
</dbReference>
<dbReference type="PROSITE" id="PS52029">
    <property type="entry name" value="LD_TPASE"/>
    <property type="match status" value="1"/>
</dbReference>
<dbReference type="InterPro" id="IPR005490">
    <property type="entry name" value="LD_TPept_cat_dom"/>
</dbReference>
<gene>
    <name evidence="8" type="ORF">A6D92_17675</name>
</gene>
<evidence type="ECO:0000256" key="3">
    <source>
        <dbReference type="ARBA" id="ARBA00022960"/>
    </source>
</evidence>
<dbReference type="GO" id="GO:0071555">
    <property type="term" value="P:cell wall organization"/>
    <property type="evidence" value="ECO:0007669"/>
    <property type="project" value="UniProtKB-UniRule"/>
</dbReference>
<evidence type="ECO:0000256" key="5">
    <source>
        <dbReference type="ARBA" id="ARBA00023316"/>
    </source>
</evidence>
<dbReference type="GO" id="GO:0008360">
    <property type="term" value="P:regulation of cell shape"/>
    <property type="evidence" value="ECO:0007669"/>
    <property type="project" value="UniProtKB-UniRule"/>
</dbReference>
<evidence type="ECO:0000256" key="2">
    <source>
        <dbReference type="ARBA" id="ARBA00022679"/>
    </source>
</evidence>
<evidence type="ECO:0000313" key="9">
    <source>
        <dbReference type="Proteomes" id="UP000194267"/>
    </source>
</evidence>
<keyword evidence="2" id="KW-0808">Transferase</keyword>
<organism evidence="8 9">
    <name type="scientific">Symbiobacterium thermophilum</name>
    <dbReference type="NCBI Taxonomy" id="2734"/>
    <lineage>
        <taxon>Bacteria</taxon>
        <taxon>Bacillati</taxon>
        <taxon>Bacillota</taxon>
        <taxon>Clostridia</taxon>
        <taxon>Eubacteriales</taxon>
        <taxon>Symbiobacteriaceae</taxon>
        <taxon>Symbiobacterium</taxon>
    </lineage>
</organism>
<accession>A0A1Y2T3W9</accession>
<dbReference type="Pfam" id="PF03734">
    <property type="entry name" value="YkuD"/>
    <property type="match status" value="1"/>
</dbReference>
<feature type="domain" description="L,D-TPase catalytic" evidence="7">
    <location>
        <begin position="19"/>
        <end position="157"/>
    </location>
</feature>
<dbReference type="GO" id="GO:0016740">
    <property type="term" value="F:transferase activity"/>
    <property type="evidence" value="ECO:0007669"/>
    <property type="project" value="UniProtKB-KW"/>
</dbReference>
<keyword evidence="5 6" id="KW-0961">Cell wall biogenesis/degradation</keyword>
<dbReference type="UniPathway" id="UPA00219"/>
<protein>
    <recommendedName>
        <fullName evidence="7">L,D-TPase catalytic domain-containing protein</fullName>
    </recommendedName>
</protein>